<dbReference type="InterPro" id="IPR002933">
    <property type="entry name" value="Peptidase_M20"/>
</dbReference>
<dbReference type="Gene3D" id="3.40.630.10">
    <property type="entry name" value="Zn peptidases"/>
    <property type="match status" value="1"/>
</dbReference>
<evidence type="ECO:0000313" key="3">
    <source>
        <dbReference type="EMBL" id="QZN96253.1"/>
    </source>
</evidence>
<dbReference type="SUPFAM" id="SSF53187">
    <property type="entry name" value="Zn-dependent exopeptidases"/>
    <property type="match status" value="1"/>
</dbReference>
<dbReference type="EMBL" id="CP081864">
    <property type="protein sequence ID" value="QZN96253.1"/>
    <property type="molecule type" value="Genomic_DNA"/>
</dbReference>
<dbReference type="CDD" id="cd08018">
    <property type="entry name" value="M20_Acy1_amhX-like"/>
    <property type="match status" value="1"/>
</dbReference>
<dbReference type="InterPro" id="IPR017439">
    <property type="entry name" value="Amidohydrolase"/>
</dbReference>
<feature type="domain" description="Peptidase M20 dimerisation" evidence="2">
    <location>
        <begin position="167"/>
        <end position="260"/>
    </location>
</feature>
<dbReference type="InterPro" id="IPR037484">
    <property type="entry name" value="AmhX-like"/>
</dbReference>
<dbReference type="PANTHER" id="PTHR11014:SF122">
    <property type="entry name" value="AMIDOHYDROLASE AMHX"/>
    <property type="match status" value="1"/>
</dbReference>
<reference evidence="3 4" key="1">
    <citation type="submission" date="2021-08" db="EMBL/GenBank/DDBJ databases">
        <title>Culture and genomic analysis of Symbiopectobacterium purcellii sp. nov. gen. nov., isolated from the leafhopper Empoasca decipiens.</title>
        <authorList>
            <person name="Nadal-Jimenez P."/>
            <person name="Siozios S."/>
            <person name="Halliday N."/>
            <person name="Camara M."/>
            <person name="Hurst G.D.D."/>
        </authorList>
    </citation>
    <scope>NUCLEOTIDE SEQUENCE [LARGE SCALE GENOMIC DNA]</scope>
    <source>
        <strain evidence="3 4">SyEd1</strain>
    </source>
</reference>
<dbReference type="InterPro" id="IPR011650">
    <property type="entry name" value="Peptidase_M20_dimer"/>
</dbReference>
<accession>A0ABX9AM48</accession>
<dbReference type="PIRSF" id="PIRSF005962">
    <property type="entry name" value="Pept_M20D_amidohydro"/>
    <property type="match status" value="1"/>
</dbReference>
<protein>
    <submittedName>
        <fullName evidence="3">M20 peptidase aminoacylase family protein</fullName>
    </submittedName>
</protein>
<evidence type="ECO:0000313" key="4">
    <source>
        <dbReference type="Proteomes" id="UP000825886"/>
    </source>
</evidence>
<organism evidence="3 4">
    <name type="scientific">Symbiopectobacterium purcellii</name>
    <dbReference type="NCBI Taxonomy" id="2871826"/>
    <lineage>
        <taxon>Bacteria</taxon>
        <taxon>Pseudomonadati</taxon>
        <taxon>Pseudomonadota</taxon>
        <taxon>Gammaproteobacteria</taxon>
        <taxon>Enterobacterales</taxon>
        <taxon>Enterobacteriaceae</taxon>
    </lineage>
</organism>
<proteinExistence type="predicted"/>
<sequence>MSIVLEHYNYLHTIPELGFQEFKTSDYLASKMEAAGYRVTRGINGTTGIVAELDSGVPGPLLALRADMDALGHIIDGEHCARHTCGHDAHSSVVLTAAQEIIRDGIVKKGRLRILFQPAEELGTGAIAMVEGGALDDVDMILGFHLRPVEECVLGEAVPAMHYSASSTFEVTFHGKPAHGARPHLGVNALEAAAQAVMAVKAIPLPPHLTWSVKATRFLCDAGVTNSIPDRATVCWDLRSAQNDLMQTLKEKVKLAIEHSAAALGATADVVLTKEIPAAEIHDEATLLISDAIVDVLGPQGLTEPKSTAGGEDFFFYPRLRPEVKAGFWGLGTNLKPGLHHPDMHFDLNSLEVGVRVFKRCVEKALG</sequence>
<dbReference type="Gene3D" id="3.30.70.360">
    <property type="match status" value="1"/>
</dbReference>
<dbReference type="Pfam" id="PF01546">
    <property type="entry name" value="Peptidase_M20"/>
    <property type="match status" value="1"/>
</dbReference>
<evidence type="ECO:0000259" key="2">
    <source>
        <dbReference type="Pfam" id="PF07687"/>
    </source>
</evidence>
<dbReference type="RefSeq" id="WP_222159308.1">
    <property type="nucleotide sequence ID" value="NZ_CP081864.1"/>
</dbReference>
<keyword evidence="1" id="KW-0378">Hydrolase</keyword>
<gene>
    <name evidence="3" type="ORF">K6K13_01890</name>
</gene>
<dbReference type="PANTHER" id="PTHR11014">
    <property type="entry name" value="PEPTIDASE M20 FAMILY MEMBER"/>
    <property type="match status" value="1"/>
</dbReference>
<dbReference type="SUPFAM" id="SSF55031">
    <property type="entry name" value="Bacterial exopeptidase dimerisation domain"/>
    <property type="match status" value="1"/>
</dbReference>
<name>A0ABX9AM48_9ENTR</name>
<dbReference type="NCBIfam" id="TIGR01891">
    <property type="entry name" value="amidohydrolases"/>
    <property type="match status" value="1"/>
</dbReference>
<keyword evidence="4" id="KW-1185">Reference proteome</keyword>
<dbReference type="Pfam" id="PF07687">
    <property type="entry name" value="M20_dimer"/>
    <property type="match status" value="1"/>
</dbReference>
<evidence type="ECO:0000256" key="1">
    <source>
        <dbReference type="ARBA" id="ARBA00022801"/>
    </source>
</evidence>
<dbReference type="Proteomes" id="UP000825886">
    <property type="component" value="Chromosome"/>
</dbReference>
<dbReference type="InterPro" id="IPR036264">
    <property type="entry name" value="Bact_exopeptidase_dim_dom"/>
</dbReference>